<sequence>MAAKTMDELVSLCKRRGFVYQSNELYGGLQGLYDYGPLGVELKNNIKQAWWSAMVYDRDDIEGLDASILTSPAVLQHSGHEDAFTDPLVDCRTCNSRWRADHIEKARCPSCNSEDLTESRPFNLMFKTNIGPVDDGKSFAYLRPETAQQIFTNFKNVLDSTSRSLPFGIAQIGKAFRNEVTPKNFIFRTREFEQMELEFFVEPGTDEKWHDFWVQNRLKWWTSQGI</sequence>
<dbReference type="EMBL" id="UINC01005132">
    <property type="protein sequence ID" value="SVA19295.1"/>
    <property type="molecule type" value="Genomic_DNA"/>
</dbReference>
<keyword evidence="4" id="KW-0547">Nucleotide-binding</keyword>
<dbReference type="InterPro" id="IPR027031">
    <property type="entry name" value="Gly-tRNA_synthase/POLG2"/>
</dbReference>
<comment type="similarity">
    <text evidence="1">Belongs to the class-II aminoacyl-tRNA synthetase family.</text>
</comment>
<name>A0A381TTE0_9ZZZZ</name>
<evidence type="ECO:0000256" key="4">
    <source>
        <dbReference type="ARBA" id="ARBA00022741"/>
    </source>
</evidence>
<dbReference type="InterPro" id="IPR002315">
    <property type="entry name" value="tRNA-synt_gly"/>
</dbReference>
<keyword evidence="6" id="KW-0648">Protein biosynthesis</keyword>
<evidence type="ECO:0000256" key="7">
    <source>
        <dbReference type="ARBA" id="ARBA00023146"/>
    </source>
</evidence>
<evidence type="ECO:0000313" key="9">
    <source>
        <dbReference type="EMBL" id="SVA19295.1"/>
    </source>
</evidence>
<protein>
    <recommendedName>
        <fullName evidence="2">glycine--tRNA ligase</fullName>
        <ecNumber evidence="2">6.1.1.14</ecNumber>
    </recommendedName>
</protein>
<evidence type="ECO:0000256" key="2">
    <source>
        <dbReference type="ARBA" id="ARBA00012829"/>
    </source>
</evidence>
<evidence type="ECO:0000256" key="6">
    <source>
        <dbReference type="ARBA" id="ARBA00022917"/>
    </source>
</evidence>
<dbReference type="InterPro" id="IPR006195">
    <property type="entry name" value="aa-tRNA-synth_II"/>
</dbReference>
<gene>
    <name evidence="9" type="ORF">METZ01_LOCUS72149</name>
</gene>
<dbReference type="GO" id="GO:0006426">
    <property type="term" value="P:glycyl-tRNA aminoacylation"/>
    <property type="evidence" value="ECO:0007669"/>
    <property type="project" value="InterPro"/>
</dbReference>
<accession>A0A381TTE0</accession>
<evidence type="ECO:0000259" key="8">
    <source>
        <dbReference type="PROSITE" id="PS50862"/>
    </source>
</evidence>
<keyword evidence="5" id="KW-0067">ATP-binding</keyword>
<dbReference type="InterPro" id="IPR045864">
    <property type="entry name" value="aa-tRNA-synth_II/BPL/LPL"/>
</dbReference>
<dbReference type="PROSITE" id="PS50862">
    <property type="entry name" value="AA_TRNA_LIGASE_II"/>
    <property type="match status" value="1"/>
</dbReference>
<dbReference type="PANTHER" id="PTHR10745:SF8">
    <property type="entry name" value="DNA POLYMERASE SUBUNIT GAMMA-2, MITOCHONDRIAL"/>
    <property type="match status" value="1"/>
</dbReference>
<dbReference type="NCBIfam" id="TIGR00389">
    <property type="entry name" value="glyS_dimeric"/>
    <property type="match status" value="1"/>
</dbReference>
<dbReference type="SUPFAM" id="SSF55681">
    <property type="entry name" value="Class II aaRS and biotin synthetases"/>
    <property type="match status" value="1"/>
</dbReference>
<dbReference type="GO" id="GO:0005524">
    <property type="term" value="F:ATP binding"/>
    <property type="evidence" value="ECO:0007669"/>
    <property type="project" value="UniProtKB-KW"/>
</dbReference>
<dbReference type="Pfam" id="PF00587">
    <property type="entry name" value="tRNA-synt_2b"/>
    <property type="match status" value="1"/>
</dbReference>
<dbReference type="EC" id="6.1.1.14" evidence="2"/>
<keyword evidence="3" id="KW-0436">Ligase</keyword>
<dbReference type="GO" id="GO:0005737">
    <property type="term" value="C:cytoplasm"/>
    <property type="evidence" value="ECO:0007669"/>
    <property type="project" value="InterPro"/>
</dbReference>
<dbReference type="AlphaFoldDB" id="A0A381TTE0"/>
<reference evidence="9" key="1">
    <citation type="submission" date="2018-05" db="EMBL/GenBank/DDBJ databases">
        <authorList>
            <person name="Lanie J.A."/>
            <person name="Ng W.-L."/>
            <person name="Kazmierczak K.M."/>
            <person name="Andrzejewski T.M."/>
            <person name="Davidsen T.M."/>
            <person name="Wayne K.J."/>
            <person name="Tettelin H."/>
            <person name="Glass J.I."/>
            <person name="Rusch D."/>
            <person name="Podicherti R."/>
            <person name="Tsui H.-C.T."/>
            <person name="Winkler M.E."/>
        </authorList>
    </citation>
    <scope>NUCLEOTIDE SEQUENCE</scope>
</reference>
<evidence type="ECO:0000256" key="5">
    <source>
        <dbReference type="ARBA" id="ARBA00022840"/>
    </source>
</evidence>
<proteinExistence type="inferred from homology"/>
<organism evidence="9">
    <name type="scientific">marine metagenome</name>
    <dbReference type="NCBI Taxonomy" id="408172"/>
    <lineage>
        <taxon>unclassified sequences</taxon>
        <taxon>metagenomes</taxon>
        <taxon>ecological metagenomes</taxon>
    </lineage>
</organism>
<dbReference type="CDD" id="cd00774">
    <property type="entry name" value="GlyRS-like_core"/>
    <property type="match status" value="1"/>
</dbReference>
<dbReference type="InterPro" id="IPR033731">
    <property type="entry name" value="GlyRS-like_core"/>
</dbReference>
<dbReference type="GO" id="GO:0004820">
    <property type="term" value="F:glycine-tRNA ligase activity"/>
    <property type="evidence" value="ECO:0007669"/>
    <property type="project" value="UniProtKB-EC"/>
</dbReference>
<dbReference type="InterPro" id="IPR002314">
    <property type="entry name" value="aa-tRNA-synt_IIb"/>
</dbReference>
<evidence type="ECO:0000256" key="3">
    <source>
        <dbReference type="ARBA" id="ARBA00022598"/>
    </source>
</evidence>
<keyword evidence="7" id="KW-0030">Aminoacyl-tRNA synthetase</keyword>
<dbReference type="Gene3D" id="3.30.930.10">
    <property type="entry name" value="Bira Bifunctional Protein, Domain 2"/>
    <property type="match status" value="1"/>
</dbReference>
<feature type="non-terminal residue" evidence="9">
    <location>
        <position position="226"/>
    </location>
</feature>
<dbReference type="PRINTS" id="PR01043">
    <property type="entry name" value="TRNASYNTHGLY"/>
</dbReference>
<evidence type="ECO:0000256" key="1">
    <source>
        <dbReference type="ARBA" id="ARBA00008226"/>
    </source>
</evidence>
<dbReference type="PANTHER" id="PTHR10745">
    <property type="entry name" value="GLYCYL-TRNA SYNTHETASE/DNA POLYMERASE SUBUNIT GAMMA-2"/>
    <property type="match status" value="1"/>
</dbReference>
<feature type="domain" description="Aminoacyl-transfer RNA synthetases class-II family profile" evidence="8">
    <location>
        <begin position="7"/>
        <end position="207"/>
    </location>
</feature>